<reference evidence="9 10" key="1">
    <citation type="submission" date="2022-01" db="EMBL/GenBank/DDBJ databases">
        <authorList>
            <person name="Won M."/>
            <person name="Kim S.-J."/>
            <person name="Kwon S.-W."/>
        </authorList>
    </citation>
    <scope>NUCLEOTIDE SEQUENCE [LARGE SCALE GENOMIC DNA]</scope>
    <source>
        <strain evidence="9 10">KCTC 23505</strain>
    </source>
</reference>
<evidence type="ECO:0000256" key="4">
    <source>
        <dbReference type="ARBA" id="ARBA00022723"/>
    </source>
</evidence>
<evidence type="ECO:0000256" key="6">
    <source>
        <dbReference type="ARBA" id="ARBA00023002"/>
    </source>
</evidence>
<dbReference type="InterPro" id="IPR002328">
    <property type="entry name" value="ADH_Zn_CS"/>
</dbReference>
<dbReference type="PANTHER" id="PTHR42940:SF8">
    <property type="entry name" value="VACUOLAR PROTEIN SORTING-ASSOCIATED PROTEIN 11"/>
    <property type="match status" value="1"/>
</dbReference>
<dbReference type="PANTHER" id="PTHR42940">
    <property type="entry name" value="ALCOHOL DEHYDROGENASE 1-RELATED"/>
    <property type="match status" value="1"/>
</dbReference>
<dbReference type="CDD" id="cd08240">
    <property type="entry name" value="6_hydroxyhexanoate_dh_like"/>
    <property type="match status" value="1"/>
</dbReference>
<evidence type="ECO:0000256" key="2">
    <source>
        <dbReference type="ARBA" id="ARBA00008072"/>
    </source>
</evidence>
<evidence type="ECO:0000256" key="1">
    <source>
        <dbReference type="ARBA" id="ARBA00001947"/>
    </source>
</evidence>
<dbReference type="PROSITE" id="PS00059">
    <property type="entry name" value="ADH_ZINC"/>
    <property type="match status" value="1"/>
</dbReference>
<dbReference type="Gene3D" id="3.90.180.10">
    <property type="entry name" value="Medium-chain alcohol dehydrogenases, catalytic domain"/>
    <property type="match status" value="1"/>
</dbReference>
<dbReference type="Pfam" id="PF08240">
    <property type="entry name" value="ADH_N"/>
    <property type="match status" value="1"/>
</dbReference>
<dbReference type="InterPro" id="IPR013149">
    <property type="entry name" value="ADH-like_C"/>
</dbReference>
<dbReference type="InterPro" id="IPR036291">
    <property type="entry name" value="NAD(P)-bd_dom_sf"/>
</dbReference>
<protein>
    <recommendedName>
        <fullName evidence="3">alcohol dehydrogenase</fullName>
        <ecNumber evidence="3">1.1.1.1</ecNumber>
    </recommendedName>
</protein>
<evidence type="ECO:0000256" key="3">
    <source>
        <dbReference type="ARBA" id="ARBA00013190"/>
    </source>
</evidence>
<feature type="domain" description="Enoyl reductase (ER)" evidence="8">
    <location>
        <begin position="18"/>
        <end position="361"/>
    </location>
</feature>
<dbReference type="Gene3D" id="3.40.50.720">
    <property type="entry name" value="NAD(P)-binding Rossmann-like Domain"/>
    <property type="match status" value="1"/>
</dbReference>
<keyword evidence="6" id="KW-0560">Oxidoreductase</keyword>
<dbReference type="Pfam" id="PF00107">
    <property type="entry name" value="ADH_zinc_N"/>
    <property type="match status" value="1"/>
</dbReference>
<dbReference type="InterPro" id="IPR020843">
    <property type="entry name" value="ER"/>
</dbReference>
<organism evidence="9 10">
    <name type="scientific">Acidiphilium iwatense</name>
    <dbReference type="NCBI Taxonomy" id="768198"/>
    <lineage>
        <taxon>Bacteria</taxon>
        <taxon>Pseudomonadati</taxon>
        <taxon>Pseudomonadota</taxon>
        <taxon>Alphaproteobacteria</taxon>
        <taxon>Acetobacterales</taxon>
        <taxon>Acidocellaceae</taxon>
        <taxon>Acidiphilium</taxon>
    </lineage>
</organism>
<evidence type="ECO:0000256" key="5">
    <source>
        <dbReference type="ARBA" id="ARBA00022833"/>
    </source>
</evidence>
<sequence length="366" mass="37557">MTDATQQGNRQSSMRAWAVVQNGAPLAEIELPMPEPQGTEILLEVTHCGVCHSDLHIWDGYYDLGSAGRYEIVQRGIALPLALGHEIVGRVVKLGPAASGVKPGDIRIVYPWAGCGECAHCLAGEDNLCPKPRSLGIYRNGGFATHVIAAEAQHLVDPGDIDPALAATYACSGITVFAAIRKVMPLAPDQPVVLIGAGGLGLSAISVLKVLGHRAIVSVDTSATKRDAAIQAGATATVDGAADRLDKAIVAACGGPPVAIIDLVNGSGTARAAHAALAKGGKLVMVGLFGGELTLPLPFMPMRALTIQGSFVGSPGDLRDLVELAQGGALPPLPIETVPQHDADAALHRLKNGEVTGRLVLVAGAA</sequence>
<keyword evidence="10" id="KW-1185">Reference proteome</keyword>
<dbReference type="Proteomes" id="UP001521209">
    <property type="component" value="Unassembled WGS sequence"/>
</dbReference>
<comment type="similarity">
    <text evidence="2 7">Belongs to the zinc-containing alcohol dehydrogenase family.</text>
</comment>
<name>A0ABS9E231_9PROT</name>
<dbReference type="SUPFAM" id="SSF51735">
    <property type="entry name" value="NAD(P)-binding Rossmann-fold domains"/>
    <property type="match status" value="1"/>
</dbReference>
<dbReference type="InterPro" id="IPR013154">
    <property type="entry name" value="ADH-like_N"/>
</dbReference>
<dbReference type="EC" id="1.1.1.1" evidence="3"/>
<proteinExistence type="inferred from homology"/>
<evidence type="ECO:0000259" key="8">
    <source>
        <dbReference type="SMART" id="SM00829"/>
    </source>
</evidence>
<accession>A0ABS9E231</accession>
<evidence type="ECO:0000313" key="10">
    <source>
        <dbReference type="Proteomes" id="UP001521209"/>
    </source>
</evidence>
<dbReference type="InterPro" id="IPR011032">
    <property type="entry name" value="GroES-like_sf"/>
</dbReference>
<gene>
    <name evidence="9" type="ORF">L2A60_15520</name>
</gene>
<dbReference type="EMBL" id="JAKGBZ010000038">
    <property type="protein sequence ID" value="MCF3948085.1"/>
    <property type="molecule type" value="Genomic_DNA"/>
</dbReference>
<evidence type="ECO:0000256" key="7">
    <source>
        <dbReference type="RuleBase" id="RU361277"/>
    </source>
</evidence>
<dbReference type="SUPFAM" id="SSF50129">
    <property type="entry name" value="GroES-like"/>
    <property type="match status" value="1"/>
</dbReference>
<comment type="cofactor">
    <cofactor evidence="1 7">
        <name>Zn(2+)</name>
        <dbReference type="ChEBI" id="CHEBI:29105"/>
    </cofactor>
</comment>
<dbReference type="SMART" id="SM00829">
    <property type="entry name" value="PKS_ER"/>
    <property type="match status" value="1"/>
</dbReference>
<keyword evidence="4 7" id="KW-0479">Metal-binding</keyword>
<keyword evidence="5 7" id="KW-0862">Zinc</keyword>
<comment type="caution">
    <text evidence="9">The sequence shown here is derived from an EMBL/GenBank/DDBJ whole genome shotgun (WGS) entry which is preliminary data.</text>
</comment>
<evidence type="ECO:0000313" key="9">
    <source>
        <dbReference type="EMBL" id="MCF3948085.1"/>
    </source>
</evidence>